<evidence type="ECO:0000256" key="1">
    <source>
        <dbReference type="ARBA" id="ARBA00004141"/>
    </source>
</evidence>
<evidence type="ECO:0000256" key="5">
    <source>
        <dbReference type="ARBA" id="ARBA00023136"/>
    </source>
</evidence>
<organism evidence="16 17">
    <name type="scientific">Phyllotreta striolata</name>
    <name type="common">Striped flea beetle</name>
    <name type="synonym">Crioceris striolata</name>
    <dbReference type="NCBI Taxonomy" id="444603"/>
    <lineage>
        <taxon>Eukaryota</taxon>
        <taxon>Metazoa</taxon>
        <taxon>Ecdysozoa</taxon>
        <taxon>Arthropoda</taxon>
        <taxon>Hexapoda</taxon>
        <taxon>Insecta</taxon>
        <taxon>Pterygota</taxon>
        <taxon>Neoptera</taxon>
        <taxon>Endopterygota</taxon>
        <taxon>Coleoptera</taxon>
        <taxon>Polyphaga</taxon>
        <taxon>Cucujiformia</taxon>
        <taxon>Chrysomeloidea</taxon>
        <taxon>Chrysomelidae</taxon>
        <taxon>Galerucinae</taxon>
        <taxon>Alticini</taxon>
        <taxon>Phyllotreta</taxon>
    </lineage>
</organism>
<evidence type="ECO:0000256" key="8">
    <source>
        <dbReference type="ARBA" id="ARBA00035895"/>
    </source>
</evidence>
<comment type="function">
    <text evidence="13">Scramblase that mediates the translocation of glucosaminylphosphatidylinositol (alpha-D-GlcN-(1-6)-(1,2-diacyl-sn-glycero-3-phospho)-1D-myo-inositol, GlcN-PI) across the endoplasmic reticulum (ER) membrane, from the cytosolic leaflet to the luminal leaflet of the ER membrane, where it participates in the biosynthesis of glycosylphosphatidylinositol (GPI). GPI is a lipid glycoconjugate involved in post-translational modification of proteins. Can also translocate 1,2-diacyl-sn-glycero-3-phospho-(1D-myo-inositol) (phosphatidylinositol or PI), as well as several other phospholipids (1,2-diacyl-sn-glycero-3-phosphocholine, 1,2-diacyl-sn-glycero-3-phosphoethanolamine), and N-acetylglucosaminylphosphatidylinositol (GlcNAc-PI) in vitro.</text>
</comment>
<comment type="catalytic activity">
    <reaction evidence="8">
        <text>a 1,2-diacyl-sn-glycero-3-phospho-(1D-myo-inositol)(in) = a 1,2-diacyl-sn-glycero-3-phospho-(1D-myo-inositol)(out)</text>
        <dbReference type="Rhea" id="RHEA:38691"/>
        <dbReference type="ChEBI" id="CHEBI:57880"/>
    </reaction>
</comment>
<sequence>MLPSLSTILTILFFGFIFKSMYSLYTVFQPPRCQNIKGENCFKSYLNDEPKMDLLVFVTDNSKSGNMQEILRERPFDYTKPLEKIVSLDITKPVRNNGSFIIHSVLLPSDEAAAIDAKDQYTLYDLVASQQSTYVNARLTKYAVPVKSSFNLLKDMGTNTRSSDLPVPHLKSKYVITMCSEKINVSSVPFELAKSFRVTRKSEFLPLFQNDVLSMRTKDLVEITQDTRSMNLTYIYNPTTMGKLRFLIQIEMTLRQFISLGFTEKDLDDVKGIFADTSLYLLCLTFFIGSVHLLLDFLSFKSDVSFWKSQTSMAGLSTRAVLWRAFSQTVVFLFLLDEGTSLLVLVPSGIGTLIEFWKVSKVFKTKISWRGISFDRDRKETDEEKLTRKYDEECMNYLSYLIYPLCVGSAVYSLMYQPHKSWYSWTINSAANGVYAFGFVFMTPQLFVNYRLKSVAALPWKAFTYRAFNTFIDDVFAFVISMPMAHRVACFRDDIVFVIYLYQRWLYPVDKSRREGYAGEDIPVESKKDE</sequence>
<dbReference type="InterPro" id="IPR008429">
    <property type="entry name" value="CLPTM1"/>
</dbReference>
<feature type="transmembrane region" description="Helical" evidence="15">
    <location>
        <begin position="279"/>
        <end position="300"/>
    </location>
</feature>
<evidence type="ECO:0000313" key="17">
    <source>
        <dbReference type="Proteomes" id="UP001153712"/>
    </source>
</evidence>
<name>A0A9N9U0W1_PHYSR</name>
<comment type="catalytic activity">
    <reaction evidence="14">
        <text>a 6-(alpha-D-glucosaminyl)-1-(1,2-diacyl-sn-glycero-3-phospho)-1D-myo-inositol(in) = a 6-(alpha-D-glucosaminyl)-1-(1,2-diacyl-sn-glycero-3-phospho)-1D-myo-inositol(out)</text>
        <dbReference type="Rhea" id="RHEA:71491"/>
        <dbReference type="ChEBI" id="CHEBI:57997"/>
    </reaction>
</comment>
<feature type="transmembrane region" description="Helical" evidence="15">
    <location>
        <begin position="397"/>
        <end position="416"/>
    </location>
</feature>
<evidence type="ECO:0000256" key="7">
    <source>
        <dbReference type="ARBA" id="ARBA00024631"/>
    </source>
</evidence>
<proteinExistence type="inferred from homology"/>
<feature type="transmembrane region" description="Helical" evidence="15">
    <location>
        <begin position="342"/>
        <end position="360"/>
    </location>
</feature>
<dbReference type="AlphaFoldDB" id="A0A9N9U0W1"/>
<evidence type="ECO:0000313" key="16">
    <source>
        <dbReference type="EMBL" id="CAG9864541.1"/>
    </source>
</evidence>
<protein>
    <recommendedName>
        <fullName evidence="10">Lipid scramblase CLPTM1L</fullName>
    </recommendedName>
    <alternativeName>
        <fullName evidence="12">Cisplatin resistance-related protein 9</fullName>
    </alternativeName>
    <alternativeName>
        <fullName evidence="11">Cleft lip and palate transmembrane protein 1-like protein</fullName>
    </alternativeName>
</protein>
<keyword evidence="3 15" id="KW-0812">Transmembrane</keyword>
<dbReference type="PANTHER" id="PTHR21347:SF0">
    <property type="entry name" value="LIPID SCRAMBLASE CLPTM1L"/>
    <property type="match status" value="1"/>
</dbReference>
<keyword evidence="5 15" id="KW-0472">Membrane</keyword>
<comment type="similarity">
    <text evidence="2">Belongs to the CLPTM1 family.</text>
</comment>
<comment type="catalytic activity">
    <reaction evidence="6">
        <text>a 1,2-diacyl-sn-glycero-3-phosphoethanolamine(in) = a 1,2-diacyl-sn-glycero-3-phosphoethanolamine(out)</text>
        <dbReference type="Rhea" id="RHEA:38895"/>
        <dbReference type="ChEBI" id="CHEBI:64612"/>
    </reaction>
</comment>
<dbReference type="Pfam" id="PF05602">
    <property type="entry name" value="CLPTM1"/>
    <property type="match status" value="1"/>
</dbReference>
<accession>A0A9N9U0W1</accession>
<evidence type="ECO:0000256" key="14">
    <source>
        <dbReference type="ARBA" id="ARBA00093208"/>
    </source>
</evidence>
<dbReference type="EMBL" id="OU900101">
    <property type="protein sequence ID" value="CAG9864541.1"/>
    <property type="molecule type" value="Genomic_DNA"/>
</dbReference>
<dbReference type="GO" id="GO:0012505">
    <property type="term" value="C:endomembrane system"/>
    <property type="evidence" value="ECO:0007669"/>
    <property type="project" value="TreeGrafter"/>
</dbReference>
<dbReference type="OrthoDB" id="378564at2759"/>
<evidence type="ECO:0000256" key="11">
    <source>
        <dbReference type="ARBA" id="ARBA00042320"/>
    </source>
</evidence>
<gene>
    <name evidence="16" type="ORF">PHYEVI_LOCUS10796</name>
</gene>
<evidence type="ECO:0000256" key="6">
    <source>
        <dbReference type="ARBA" id="ARBA00024615"/>
    </source>
</evidence>
<comment type="subcellular location">
    <subcellularLocation>
        <location evidence="1">Membrane</location>
        <topology evidence="1">Multi-pass membrane protein</topology>
    </subcellularLocation>
</comment>
<reference evidence="16" key="1">
    <citation type="submission" date="2022-01" db="EMBL/GenBank/DDBJ databases">
        <authorList>
            <person name="King R."/>
        </authorList>
    </citation>
    <scope>NUCLEOTIDE SEQUENCE</scope>
</reference>
<evidence type="ECO:0000256" key="4">
    <source>
        <dbReference type="ARBA" id="ARBA00022989"/>
    </source>
</evidence>
<evidence type="ECO:0000256" key="9">
    <source>
        <dbReference type="ARBA" id="ARBA00036810"/>
    </source>
</evidence>
<dbReference type="GO" id="GO:0016020">
    <property type="term" value="C:membrane"/>
    <property type="evidence" value="ECO:0007669"/>
    <property type="project" value="UniProtKB-SubCell"/>
</dbReference>
<dbReference type="PANTHER" id="PTHR21347">
    <property type="entry name" value="CLEFT LIP AND PALATE ASSOCIATED TRANSMEMBRANE PROTEIN-RELATED"/>
    <property type="match status" value="1"/>
</dbReference>
<evidence type="ECO:0000256" key="2">
    <source>
        <dbReference type="ARBA" id="ARBA00009310"/>
    </source>
</evidence>
<evidence type="ECO:0000256" key="10">
    <source>
        <dbReference type="ARBA" id="ARBA00040905"/>
    </source>
</evidence>
<evidence type="ECO:0000256" key="3">
    <source>
        <dbReference type="ARBA" id="ARBA00022692"/>
    </source>
</evidence>
<dbReference type="Proteomes" id="UP001153712">
    <property type="component" value="Chromosome 8"/>
</dbReference>
<comment type="catalytic activity">
    <reaction evidence="9">
        <text>6-(alpha-D-glucosaminyl)-(1-octadecanoyl,2-(9Z)-octadecenoyl-sn-glycero-3-phospho)-1D-myo-inositol(in) = 6-(alpha-D-glucosaminyl)-(1-octadecanoyl,2-(9Z)-octadecenoyl-sn-glycero-3-phospho)-1D-myo-inositol(out)</text>
        <dbReference type="Rhea" id="RHEA:71495"/>
        <dbReference type="ChEBI" id="CHEBI:190691"/>
    </reaction>
</comment>
<keyword evidence="4 15" id="KW-1133">Transmembrane helix</keyword>
<evidence type="ECO:0000256" key="15">
    <source>
        <dbReference type="SAM" id="Phobius"/>
    </source>
</evidence>
<comment type="catalytic activity">
    <reaction evidence="7">
        <text>a 1,2-diacyl-sn-glycero-3-phosphocholine(in) = a 1,2-diacyl-sn-glycero-3-phosphocholine(out)</text>
        <dbReference type="Rhea" id="RHEA:38571"/>
        <dbReference type="ChEBI" id="CHEBI:57643"/>
    </reaction>
</comment>
<evidence type="ECO:0000256" key="12">
    <source>
        <dbReference type="ARBA" id="ARBA00043155"/>
    </source>
</evidence>
<feature type="transmembrane region" description="Helical" evidence="15">
    <location>
        <begin position="422"/>
        <end position="443"/>
    </location>
</feature>
<keyword evidence="17" id="KW-1185">Reference proteome</keyword>
<evidence type="ECO:0000256" key="13">
    <source>
        <dbReference type="ARBA" id="ARBA00045827"/>
    </source>
</evidence>